<evidence type="ECO:0000313" key="3">
    <source>
        <dbReference type="Proteomes" id="UP001230328"/>
    </source>
</evidence>
<feature type="signal peptide" evidence="1">
    <location>
        <begin position="1"/>
        <end position="30"/>
    </location>
</feature>
<feature type="chain" id="PRO_5045924015" description="Secreted protein" evidence="1">
    <location>
        <begin position="31"/>
        <end position="165"/>
    </location>
</feature>
<dbReference type="EMBL" id="JAUSZI010000002">
    <property type="protein sequence ID" value="MDQ1032800.1"/>
    <property type="molecule type" value="Genomic_DNA"/>
</dbReference>
<name>A0ABU0TAG0_9ACTN</name>
<keyword evidence="3" id="KW-1185">Reference proteome</keyword>
<comment type="caution">
    <text evidence="2">The sequence shown here is derived from an EMBL/GenBank/DDBJ whole genome shotgun (WGS) entry which is preliminary data.</text>
</comment>
<reference evidence="2 3" key="1">
    <citation type="submission" date="2023-07" db="EMBL/GenBank/DDBJ databases">
        <title>Comparative genomics of wheat-associated soil bacteria to identify genetic determinants of phenazine resistance.</title>
        <authorList>
            <person name="Mouncey N."/>
        </authorList>
    </citation>
    <scope>NUCLEOTIDE SEQUENCE [LARGE SCALE GENOMIC DNA]</scope>
    <source>
        <strain evidence="2 3">V2I4</strain>
    </source>
</reference>
<evidence type="ECO:0000313" key="2">
    <source>
        <dbReference type="EMBL" id="MDQ1032800.1"/>
    </source>
</evidence>
<keyword evidence="1" id="KW-0732">Signal</keyword>
<evidence type="ECO:0000256" key="1">
    <source>
        <dbReference type="SAM" id="SignalP"/>
    </source>
</evidence>
<organism evidence="2 3">
    <name type="scientific">Streptomyces umbrinus</name>
    <dbReference type="NCBI Taxonomy" id="67370"/>
    <lineage>
        <taxon>Bacteria</taxon>
        <taxon>Bacillati</taxon>
        <taxon>Actinomycetota</taxon>
        <taxon>Actinomycetes</taxon>
        <taxon>Kitasatosporales</taxon>
        <taxon>Streptomycetaceae</taxon>
        <taxon>Streptomyces</taxon>
        <taxon>Streptomyces phaeochromogenes group</taxon>
    </lineage>
</organism>
<proteinExistence type="predicted"/>
<dbReference type="RefSeq" id="WP_307529794.1">
    <property type="nucleotide sequence ID" value="NZ_JAUSZI010000002.1"/>
</dbReference>
<protein>
    <recommendedName>
        <fullName evidence="4">Secreted protein</fullName>
    </recommendedName>
</protein>
<gene>
    <name evidence="2" type="ORF">QF035_010382</name>
</gene>
<accession>A0ABU0TAG0</accession>
<sequence length="165" mass="17786">MMSLYTRMAATLSVAASFIGLVGLAPQASASASSDGTHCSVVVERVKPGERFSRVKSRTCSDTGTAAVNRSGRTLLMTWYEHAEYGGDNTDVYGDYGPCDADGYVLSTGTWWRSISSFITYNSCDGQQAVLNDGHSAVYYYGFGTPNVGARANDNIGWFKVWDAL</sequence>
<dbReference type="Proteomes" id="UP001230328">
    <property type="component" value="Unassembled WGS sequence"/>
</dbReference>
<evidence type="ECO:0008006" key="4">
    <source>
        <dbReference type="Google" id="ProtNLM"/>
    </source>
</evidence>